<dbReference type="AlphaFoldDB" id="A0A1Y3EJK0"/>
<evidence type="ECO:0000313" key="2">
    <source>
        <dbReference type="EMBL" id="OUC44890.1"/>
    </source>
</evidence>
<evidence type="ECO:0000313" key="3">
    <source>
        <dbReference type="Proteomes" id="UP000243006"/>
    </source>
</evidence>
<protein>
    <submittedName>
        <fullName evidence="2">Uncharacterized protein</fullName>
    </submittedName>
</protein>
<keyword evidence="1" id="KW-1133">Transmembrane helix</keyword>
<gene>
    <name evidence="2" type="ORF">D917_02120</name>
</gene>
<sequence length="176" mass="19950">MLLDFYAFTIAIIVLVLSFFWNHCCTTVLSWFASVGIFLYNAATGRALGVRKDAGTAVKDSTESSSHTIDENETDLKGLNLKHENTVIHVEHPNAVAERTCSQTTPTSPTSEFERSVFVIPFTNSVEISCLCVPYRTIVIVFPKSAFVYIIFSKKQKFLFQKFYRQRYNLKVSITL</sequence>
<organism evidence="2 3">
    <name type="scientific">Trichinella nativa</name>
    <dbReference type="NCBI Taxonomy" id="6335"/>
    <lineage>
        <taxon>Eukaryota</taxon>
        <taxon>Metazoa</taxon>
        <taxon>Ecdysozoa</taxon>
        <taxon>Nematoda</taxon>
        <taxon>Enoplea</taxon>
        <taxon>Dorylaimia</taxon>
        <taxon>Trichinellida</taxon>
        <taxon>Trichinellidae</taxon>
        <taxon>Trichinella</taxon>
    </lineage>
</organism>
<reference evidence="2 3" key="1">
    <citation type="submission" date="2015-04" db="EMBL/GenBank/DDBJ databases">
        <title>Draft genome of the roundworm Trichinella nativa.</title>
        <authorList>
            <person name="Mitreva M."/>
        </authorList>
    </citation>
    <scope>NUCLEOTIDE SEQUENCE [LARGE SCALE GENOMIC DNA]</scope>
    <source>
        <strain evidence="2 3">ISS45</strain>
    </source>
</reference>
<comment type="caution">
    <text evidence="2">The sequence shown here is derived from an EMBL/GenBank/DDBJ whole genome shotgun (WGS) entry which is preliminary data.</text>
</comment>
<keyword evidence="1" id="KW-0472">Membrane</keyword>
<keyword evidence="1" id="KW-0812">Transmembrane</keyword>
<dbReference type="Proteomes" id="UP000243006">
    <property type="component" value="Unassembled WGS sequence"/>
</dbReference>
<evidence type="ECO:0000256" key="1">
    <source>
        <dbReference type="SAM" id="Phobius"/>
    </source>
</evidence>
<dbReference type="EMBL" id="LVZM01011449">
    <property type="protein sequence ID" value="OUC44890.1"/>
    <property type="molecule type" value="Genomic_DNA"/>
</dbReference>
<accession>A0A1Y3EJK0</accession>
<feature type="transmembrane region" description="Helical" evidence="1">
    <location>
        <begin position="133"/>
        <end position="152"/>
    </location>
</feature>
<name>A0A1Y3EJK0_9BILA</name>
<feature type="transmembrane region" description="Helical" evidence="1">
    <location>
        <begin position="5"/>
        <end position="21"/>
    </location>
</feature>
<proteinExistence type="predicted"/>